<evidence type="ECO:0000313" key="2">
    <source>
        <dbReference type="Proteomes" id="UP001151760"/>
    </source>
</evidence>
<comment type="caution">
    <text evidence="1">The sequence shown here is derived from an EMBL/GenBank/DDBJ whole genome shotgun (WGS) entry which is preliminary data.</text>
</comment>
<protein>
    <submittedName>
        <fullName evidence="1">Uncharacterized protein</fullName>
    </submittedName>
</protein>
<proteinExistence type="predicted"/>
<organism evidence="1 2">
    <name type="scientific">Tanacetum coccineum</name>
    <dbReference type="NCBI Taxonomy" id="301880"/>
    <lineage>
        <taxon>Eukaryota</taxon>
        <taxon>Viridiplantae</taxon>
        <taxon>Streptophyta</taxon>
        <taxon>Embryophyta</taxon>
        <taxon>Tracheophyta</taxon>
        <taxon>Spermatophyta</taxon>
        <taxon>Magnoliopsida</taxon>
        <taxon>eudicotyledons</taxon>
        <taxon>Gunneridae</taxon>
        <taxon>Pentapetalae</taxon>
        <taxon>asterids</taxon>
        <taxon>campanulids</taxon>
        <taxon>Asterales</taxon>
        <taxon>Asteraceae</taxon>
        <taxon>Asteroideae</taxon>
        <taxon>Anthemideae</taxon>
        <taxon>Anthemidinae</taxon>
        <taxon>Tanacetum</taxon>
    </lineage>
</organism>
<reference evidence="1" key="1">
    <citation type="journal article" date="2022" name="Int. J. Mol. Sci.">
        <title>Draft Genome of Tanacetum Coccineum: Genomic Comparison of Closely Related Tanacetum-Family Plants.</title>
        <authorList>
            <person name="Yamashiro T."/>
            <person name="Shiraishi A."/>
            <person name="Nakayama K."/>
            <person name="Satake H."/>
        </authorList>
    </citation>
    <scope>NUCLEOTIDE SEQUENCE</scope>
</reference>
<dbReference type="Proteomes" id="UP001151760">
    <property type="component" value="Unassembled WGS sequence"/>
</dbReference>
<accession>A0ABQ5HDZ5</accession>
<gene>
    <name evidence="1" type="ORF">Tco_1067617</name>
</gene>
<name>A0ABQ5HDZ5_9ASTR</name>
<reference evidence="1" key="2">
    <citation type="submission" date="2022-01" db="EMBL/GenBank/DDBJ databases">
        <authorList>
            <person name="Yamashiro T."/>
            <person name="Shiraishi A."/>
            <person name="Satake H."/>
            <person name="Nakayama K."/>
        </authorList>
    </citation>
    <scope>NUCLEOTIDE SEQUENCE</scope>
</reference>
<keyword evidence="2" id="KW-1185">Reference proteome</keyword>
<dbReference type="EMBL" id="BQNB010019495">
    <property type="protein sequence ID" value="GJT85900.1"/>
    <property type="molecule type" value="Genomic_DNA"/>
</dbReference>
<sequence length="71" mass="8239">MSQRSHLNGAPSQCSIRLIRRRFAYKEVRVLALDLILPFSCELWPSSLIPTNFDDTVRDVKGDMDSIEFPW</sequence>
<evidence type="ECO:0000313" key="1">
    <source>
        <dbReference type="EMBL" id="GJT85900.1"/>
    </source>
</evidence>